<name>S9Q3E9_CYSF2</name>
<evidence type="ECO:0000313" key="2">
    <source>
        <dbReference type="Proteomes" id="UP000011682"/>
    </source>
</evidence>
<dbReference type="Proteomes" id="UP000011682">
    <property type="component" value="Unassembled WGS sequence"/>
</dbReference>
<reference evidence="1" key="1">
    <citation type="submission" date="2013-05" db="EMBL/GenBank/DDBJ databases">
        <title>Genome assembly of Cystobacter fuscus DSM 2262.</title>
        <authorList>
            <person name="Sharma G."/>
            <person name="Khatri I."/>
            <person name="Kaur C."/>
            <person name="Mayilraj S."/>
            <person name="Subramanian S."/>
        </authorList>
    </citation>
    <scope>NUCLEOTIDE SEQUENCE [LARGE SCALE GENOMIC DNA]</scope>
    <source>
        <strain evidence="1">DSM 2262</strain>
    </source>
</reference>
<sequence>MTLPRNGLDPTVAHGFKTTRETSAVLGDSVSTTTVHHQHFFGFSALTGKQ</sequence>
<proteinExistence type="predicted"/>
<dbReference type="AlphaFoldDB" id="S9Q3E9"/>
<keyword evidence="2" id="KW-1185">Reference proteome</keyword>
<accession>S9Q3E9</accession>
<evidence type="ECO:0000313" key="1">
    <source>
        <dbReference type="EMBL" id="EPX55849.1"/>
    </source>
</evidence>
<dbReference type="EMBL" id="ANAH02000067">
    <property type="protein sequence ID" value="EPX55849.1"/>
    <property type="molecule type" value="Genomic_DNA"/>
</dbReference>
<comment type="caution">
    <text evidence="1">The sequence shown here is derived from an EMBL/GenBank/DDBJ whole genome shotgun (WGS) entry which is preliminary data.</text>
</comment>
<protein>
    <submittedName>
        <fullName evidence="1">Uncharacterized protein</fullName>
    </submittedName>
</protein>
<gene>
    <name evidence="1" type="ORF">D187_008104</name>
</gene>
<organism evidence="1 2">
    <name type="scientific">Cystobacter fuscus (strain ATCC 25194 / DSM 2262 / NBRC 100088 / M29)</name>
    <dbReference type="NCBI Taxonomy" id="1242864"/>
    <lineage>
        <taxon>Bacteria</taxon>
        <taxon>Pseudomonadati</taxon>
        <taxon>Myxococcota</taxon>
        <taxon>Myxococcia</taxon>
        <taxon>Myxococcales</taxon>
        <taxon>Cystobacterineae</taxon>
        <taxon>Archangiaceae</taxon>
        <taxon>Cystobacter</taxon>
    </lineage>
</organism>